<dbReference type="EMBL" id="DNVO01000038">
    <property type="protein sequence ID" value="HBI35836.1"/>
    <property type="molecule type" value="Genomic_DNA"/>
</dbReference>
<gene>
    <name evidence="6" type="ORF">DDY47_02815</name>
</gene>
<keyword evidence="2" id="KW-0547">Nucleotide-binding</keyword>
<evidence type="ECO:0000259" key="5">
    <source>
        <dbReference type="Pfam" id="PF00749"/>
    </source>
</evidence>
<dbReference type="Pfam" id="PF00749">
    <property type="entry name" value="tRNA-synt_1c"/>
    <property type="match status" value="1"/>
</dbReference>
<keyword evidence="1 6" id="KW-0436">Ligase</keyword>
<feature type="non-terminal residue" evidence="6">
    <location>
        <position position="1"/>
    </location>
</feature>
<dbReference type="Proteomes" id="UP000261706">
    <property type="component" value="Unassembled WGS sequence"/>
</dbReference>
<protein>
    <submittedName>
        <fullName evidence="6">Glutamate--tRNA ligase</fullName>
    </submittedName>
</protein>
<keyword evidence="3" id="KW-0067">ATP-binding</keyword>
<sequence length="73" mass="8288">KEEIEEKLKTGVPHVIRMKVPDNEDISFDDLILGKITINTSSVDDQVLLKTDGFPTYHMAVVVDDHLMKITHI</sequence>
<evidence type="ECO:0000256" key="3">
    <source>
        <dbReference type="ARBA" id="ARBA00022840"/>
    </source>
</evidence>
<dbReference type="SUPFAM" id="SSF52374">
    <property type="entry name" value="Nucleotidylyl transferase"/>
    <property type="match status" value="1"/>
</dbReference>
<evidence type="ECO:0000256" key="4">
    <source>
        <dbReference type="ARBA" id="ARBA00023146"/>
    </source>
</evidence>
<dbReference type="GO" id="GO:0004818">
    <property type="term" value="F:glutamate-tRNA ligase activity"/>
    <property type="evidence" value="ECO:0007669"/>
    <property type="project" value="TreeGrafter"/>
</dbReference>
<name>A0A354G498_UNCKA</name>
<keyword evidence="4" id="KW-0030">Aminoacyl-tRNA synthetase</keyword>
<dbReference type="PANTHER" id="PTHR43311">
    <property type="entry name" value="GLUTAMATE--TRNA LIGASE"/>
    <property type="match status" value="1"/>
</dbReference>
<reference evidence="6 7" key="1">
    <citation type="journal article" date="2018" name="Nat. Biotechnol.">
        <title>A standardized bacterial taxonomy based on genome phylogeny substantially revises the tree of life.</title>
        <authorList>
            <person name="Parks D.H."/>
            <person name="Chuvochina M."/>
            <person name="Waite D.W."/>
            <person name="Rinke C."/>
            <person name="Skarshewski A."/>
            <person name="Chaumeil P.A."/>
            <person name="Hugenholtz P."/>
        </authorList>
    </citation>
    <scope>NUCLEOTIDE SEQUENCE [LARGE SCALE GENOMIC DNA]</scope>
    <source>
        <strain evidence="6">UBA12146</strain>
    </source>
</reference>
<dbReference type="InterPro" id="IPR049940">
    <property type="entry name" value="GluQ/Sye"/>
</dbReference>
<evidence type="ECO:0000313" key="6">
    <source>
        <dbReference type="EMBL" id="HBI35836.1"/>
    </source>
</evidence>
<dbReference type="GO" id="GO:0006424">
    <property type="term" value="P:glutamyl-tRNA aminoacylation"/>
    <property type="evidence" value="ECO:0007669"/>
    <property type="project" value="TreeGrafter"/>
</dbReference>
<evidence type="ECO:0000256" key="1">
    <source>
        <dbReference type="ARBA" id="ARBA00022598"/>
    </source>
</evidence>
<evidence type="ECO:0000256" key="2">
    <source>
        <dbReference type="ARBA" id="ARBA00022741"/>
    </source>
</evidence>
<evidence type="ECO:0000313" key="7">
    <source>
        <dbReference type="Proteomes" id="UP000261706"/>
    </source>
</evidence>
<feature type="non-terminal residue" evidence="6">
    <location>
        <position position="73"/>
    </location>
</feature>
<dbReference type="InterPro" id="IPR020058">
    <property type="entry name" value="Glu/Gln-tRNA-synth_Ib_cat-dom"/>
</dbReference>
<proteinExistence type="predicted"/>
<feature type="domain" description="Glutamyl/glutaminyl-tRNA synthetase class Ib catalytic" evidence="5">
    <location>
        <begin position="2"/>
        <end position="73"/>
    </location>
</feature>
<comment type="caution">
    <text evidence="6">The sequence shown here is derived from an EMBL/GenBank/DDBJ whole genome shotgun (WGS) entry which is preliminary data.</text>
</comment>
<dbReference type="AlphaFoldDB" id="A0A354G498"/>
<dbReference type="InterPro" id="IPR014729">
    <property type="entry name" value="Rossmann-like_a/b/a_fold"/>
</dbReference>
<dbReference type="PANTHER" id="PTHR43311:SF2">
    <property type="entry name" value="GLUTAMATE--TRNA LIGASE, MITOCHONDRIAL-RELATED"/>
    <property type="match status" value="1"/>
</dbReference>
<accession>A0A354G498</accession>
<dbReference type="Gene3D" id="3.40.50.620">
    <property type="entry name" value="HUPs"/>
    <property type="match status" value="1"/>
</dbReference>
<organism evidence="6 7">
    <name type="scientific">candidate division WWE3 bacterium</name>
    <dbReference type="NCBI Taxonomy" id="2053526"/>
    <lineage>
        <taxon>Bacteria</taxon>
        <taxon>Katanobacteria</taxon>
    </lineage>
</organism>
<dbReference type="GO" id="GO:0005524">
    <property type="term" value="F:ATP binding"/>
    <property type="evidence" value="ECO:0007669"/>
    <property type="project" value="UniProtKB-KW"/>
</dbReference>